<dbReference type="CDD" id="cd01392">
    <property type="entry name" value="HTH_LacI"/>
    <property type="match status" value="1"/>
</dbReference>
<sequence length="337" mass="37613">MSVTIKDIAKRLGVSATAVSKALNDRDDVSEELKRKVLKVAEELDYSANTIAKRLVTNKSNTIGVFMLSRRESEQRETVGFQFLSGILEEANKNGYDIVLFSTNSDLLDEKSYIKLCKERRVEGAIFTGLRLDDPHIPEIKKAKFPITIIDTELDDAENVGFITTDNLSGVHKALEYLWKLGHRRIAMINGHHQAQVSKRRYQAFKEFLTQKGVFDEDLVFYGDFTKNSGYKAALKILELNEPPTAVFSASDLMALGAIKAFKDKGLILPRDMSIIGYDNITSSEYTDPSLTTVAQDSVNMGREAVRLVLDGLDGGTMKKKVLEAKLVIRDSCARCC</sequence>
<dbReference type="Gene3D" id="3.40.50.2300">
    <property type="match status" value="2"/>
</dbReference>
<dbReference type="SUPFAM" id="SSF47413">
    <property type="entry name" value="lambda repressor-like DNA-binding domains"/>
    <property type="match status" value="1"/>
</dbReference>
<reference evidence="5 6" key="1">
    <citation type="journal article" date="2009" name="PLoS ONE">
        <title>Genome analysis of the anaerobic thermohalophilic bacterium Halothermothrix orenii.</title>
        <authorList>
            <person name="Mavromatis K."/>
            <person name="Ivanova N."/>
            <person name="Anderson I."/>
            <person name="Lykidis A."/>
            <person name="Hooper S.D."/>
            <person name="Sun H."/>
            <person name="Kunin V."/>
            <person name="Lapidus A."/>
            <person name="Hugenholtz P."/>
            <person name="Patel B."/>
            <person name="Kyrpides N.C."/>
        </authorList>
    </citation>
    <scope>NUCLEOTIDE SEQUENCE [LARGE SCALE GENOMIC DNA]</scope>
    <source>
        <strain evidence="6">H 168 / OCM 544 / DSM 9562</strain>
    </source>
</reference>
<dbReference type="AlphaFoldDB" id="B8D048"/>
<dbReference type="Pfam" id="PF13377">
    <property type="entry name" value="Peripla_BP_3"/>
    <property type="match status" value="1"/>
</dbReference>
<name>B8D048_HALOH</name>
<dbReference type="InterPro" id="IPR028082">
    <property type="entry name" value="Peripla_BP_I"/>
</dbReference>
<evidence type="ECO:0000256" key="1">
    <source>
        <dbReference type="ARBA" id="ARBA00023015"/>
    </source>
</evidence>
<dbReference type="PROSITE" id="PS50932">
    <property type="entry name" value="HTH_LACI_2"/>
    <property type="match status" value="1"/>
</dbReference>
<feature type="domain" description="HTH lacI-type" evidence="4">
    <location>
        <begin position="3"/>
        <end position="57"/>
    </location>
</feature>
<dbReference type="Gene3D" id="1.10.260.40">
    <property type="entry name" value="lambda repressor-like DNA-binding domains"/>
    <property type="match status" value="1"/>
</dbReference>
<dbReference type="HOGENOM" id="CLU_037628_6_1_9"/>
<dbReference type="PANTHER" id="PTHR30146:SF109">
    <property type="entry name" value="HTH-TYPE TRANSCRIPTIONAL REGULATOR GALS"/>
    <property type="match status" value="1"/>
</dbReference>
<dbReference type="InterPro" id="IPR000843">
    <property type="entry name" value="HTH_LacI"/>
</dbReference>
<keyword evidence="1" id="KW-0805">Transcription regulation</keyword>
<dbReference type="InterPro" id="IPR010982">
    <property type="entry name" value="Lambda_DNA-bd_dom_sf"/>
</dbReference>
<accession>B8D048</accession>
<dbReference type="GO" id="GO:0000976">
    <property type="term" value="F:transcription cis-regulatory region binding"/>
    <property type="evidence" value="ECO:0007669"/>
    <property type="project" value="TreeGrafter"/>
</dbReference>
<keyword evidence="5" id="KW-0413">Isomerase</keyword>
<evidence type="ECO:0000256" key="2">
    <source>
        <dbReference type="ARBA" id="ARBA00023125"/>
    </source>
</evidence>
<gene>
    <name evidence="5" type="ordered locus">Hore_00410</name>
</gene>
<dbReference type="eggNOG" id="COG1609">
    <property type="taxonomic scope" value="Bacteria"/>
</dbReference>
<proteinExistence type="predicted"/>
<evidence type="ECO:0000313" key="5">
    <source>
        <dbReference type="EMBL" id="ACL68802.1"/>
    </source>
</evidence>
<dbReference type="Proteomes" id="UP000000719">
    <property type="component" value="Chromosome"/>
</dbReference>
<protein>
    <submittedName>
        <fullName evidence="5">Transcriptional regulator, LacI family</fullName>
        <ecNumber evidence="5">5.1.1.1</ecNumber>
    </submittedName>
</protein>
<dbReference type="OrthoDB" id="9788209at2"/>
<dbReference type="Pfam" id="PF00356">
    <property type="entry name" value="LacI"/>
    <property type="match status" value="1"/>
</dbReference>
<dbReference type="SUPFAM" id="SSF53822">
    <property type="entry name" value="Periplasmic binding protein-like I"/>
    <property type="match status" value="1"/>
</dbReference>
<keyword evidence="6" id="KW-1185">Reference proteome</keyword>
<dbReference type="KEGG" id="hor:Hore_00410"/>
<dbReference type="CDD" id="cd06267">
    <property type="entry name" value="PBP1_LacI_sugar_binding-like"/>
    <property type="match status" value="1"/>
</dbReference>
<dbReference type="RefSeq" id="WP_012635001.1">
    <property type="nucleotide sequence ID" value="NC_011899.1"/>
</dbReference>
<dbReference type="EMBL" id="CP001098">
    <property type="protein sequence ID" value="ACL68802.1"/>
    <property type="molecule type" value="Genomic_DNA"/>
</dbReference>
<dbReference type="STRING" id="373903.Hore_00410"/>
<keyword evidence="2" id="KW-0238">DNA-binding</keyword>
<dbReference type="PANTHER" id="PTHR30146">
    <property type="entry name" value="LACI-RELATED TRANSCRIPTIONAL REPRESSOR"/>
    <property type="match status" value="1"/>
</dbReference>
<organism evidence="5 6">
    <name type="scientific">Halothermothrix orenii (strain H 168 / OCM 544 / DSM 9562)</name>
    <dbReference type="NCBI Taxonomy" id="373903"/>
    <lineage>
        <taxon>Bacteria</taxon>
        <taxon>Bacillati</taxon>
        <taxon>Bacillota</taxon>
        <taxon>Clostridia</taxon>
        <taxon>Halanaerobiales</taxon>
        <taxon>Halothermotrichaceae</taxon>
        <taxon>Halothermothrix</taxon>
    </lineage>
</organism>
<evidence type="ECO:0000256" key="3">
    <source>
        <dbReference type="ARBA" id="ARBA00023163"/>
    </source>
</evidence>
<dbReference type="GO" id="GO:0003700">
    <property type="term" value="F:DNA-binding transcription factor activity"/>
    <property type="evidence" value="ECO:0007669"/>
    <property type="project" value="TreeGrafter"/>
</dbReference>
<dbReference type="SMART" id="SM00354">
    <property type="entry name" value="HTH_LACI"/>
    <property type="match status" value="1"/>
</dbReference>
<dbReference type="InterPro" id="IPR046335">
    <property type="entry name" value="LacI/GalR-like_sensor"/>
</dbReference>
<evidence type="ECO:0000259" key="4">
    <source>
        <dbReference type="PROSITE" id="PS50932"/>
    </source>
</evidence>
<dbReference type="EC" id="5.1.1.1" evidence="5"/>
<keyword evidence="3" id="KW-0804">Transcription</keyword>
<evidence type="ECO:0000313" key="6">
    <source>
        <dbReference type="Proteomes" id="UP000000719"/>
    </source>
</evidence>
<dbReference type="GO" id="GO:0008784">
    <property type="term" value="F:alanine racemase activity"/>
    <property type="evidence" value="ECO:0007669"/>
    <property type="project" value="UniProtKB-EC"/>
</dbReference>